<dbReference type="RefSeq" id="WP_182561532.1">
    <property type="nucleotide sequence ID" value="NZ_JACGWT010000006.1"/>
</dbReference>
<protein>
    <recommendedName>
        <fullName evidence="2">DUF2231 domain-containing protein</fullName>
    </recommendedName>
</protein>
<sequence>MFPSIFGLPAHPLIVHATVVLIPTAAVSVLLATLWPRFRQWFAWGPAALSLLAIVLYPLTTESGDTLEHKLGPNPLIERHSELADGLLPWLIVLAVAAIGVVAWRYSGMRPLGGRVVPRWLAGVTAVLGVVAAVGTLVWVVLVGHSGAEAVWQSN</sequence>
<evidence type="ECO:0000313" key="4">
    <source>
        <dbReference type="Proteomes" id="UP000523079"/>
    </source>
</evidence>
<feature type="transmembrane region" description="Helical" evidence="1">
    <location>
        <begin position="120"/>
        <end position="142"/>
    </location>
</feature>
<accession>A0A7W3IVB4</accession>
<dbReference type="Proteomes" id="UP000523079">
    <property type="component" value="Unassembled WGS sequence"/>
</dbReference>
<dbReference type="EMBL" id="JACGWT010000006">
    <property type="protein sequence ID" value="MBA8795933.1"/>
    <property type="molecule type" value="Genomic_DNA"/>
</dbReference>
<reference evidence="3 4" key="1">
    <citation type="submission" date="2020-07" db="EMBL/GenBank/DDBJ databases">
        <title>Sequencing the genomes of 1000 actinobacteria strains.</title>
        <authorList>
            <person name="Klenk H.-P."/>
        </authorList>
    </citation>
    <scope>NUCLEOTIDE SEQUENCE [LARGE SCALE GENOMIC DNA]</scope>
    <source>
        <strain evidence="3 4">DSM 100723</strain>
    </source>
</reference>
<keyword evidence="4" id="KW-1185">Reference proteome</keyword>
<keyword evidence="1" id="KW-0812">Transmembrane</keyword>
<dbReference type="InterPro" id="IPR019251">
    <property type="entry name" value="DUF2231_TM"/>
</dbReference>
<feature type="transmembrane region" description="Helical" evidence="1">
    <location>
        <begin position="87"/>
        <end position="108"/>
    </location>
</feature>
<name>A0A7W3IVB4_9ACTN</name>
<evidence type="ECO:0000259" key="2">
    <source>
        <dbReference type="Pfam" id="PF09990"/>
    </source>
</evidence>
<organism evidence="3 4">
    <name type="scientific">Microlunatus kandeliicorticis</name>
    <dbReference type="NCBI Taxonomy" id="1759536"/>
    <lineage>
        <taxon>Bacteria</taxon>
        <taxon>Bacillati</taxon>
        <taxon>Actinomycetota</taxon>
        <taxon>Actinomycetes</taxon>
        <taxon>Propionibacteriales</taxon>
        <taxon>Propionibacteriaceae</taxon>
        <taxon>Microlunatus</taxon>
    </lineage>
</organism>
<feature type="domain" description="DUF2231" evidence="2">
    <location>
        <begin position="7"/>
        <end position="153"/>
    </location>
</feature>
<keyword evidence="1" id="KW-0472">Membrane</keyword>
<dbReference type="AlphaFoldDB" id="A0A7W3IVB4"/>
<feature type="transmembrane region" description="Helical" evidence="1">
    <location>
        <begin position="41"/>
        <end position="59"/>
    </location>
</feature>
<proteinExistence type="predicted"/>
<comment type="caution">
    <text evidence="3">The sequence shown here is derived from an EMBL/GenBank/DDBJ whole genome shotgun (WGS) entry which is preliminary data.</text>
</comment>
<keyword evidence="1" id="KW-1133">Transmembrane helix</keyword>
<dbReference type="Pfam" id="PF09990">
    <property type="entry name" value="DUF2231"/>
    <property type="match status" value="1"/>
</dbReference>
<evidence type="ECO:0000313" key="3">
    <source>
        <dbReference type="EMBL" id="MBA8795933.1"/>
    </source>
</evidence>
<evidence type="ECO:0000256" key="1">
    <source>
        <dbReference type="SAM" id="Phobius"/>
    </source>
</evidence>
<feature type="transmembrane region" description="Helical" evidence="1">
    <location>
        <begin position="13"/>
        <end position="34"/>
    </location>
</feature>
<gene>
    <name evidence="3" type="ORF">FHX74_003574</name>
</gene>